<protein>
    <submittedName>
        <fullName evidence="1">Uncharacterized protein</fullName>
    </submittedName>
</protein>
<comment type="caution">
    <text evidence="1">The sequence shown here is derived from an EMBL/GenBank/DDBJ whole genome shotgun (WGS) entry which is preliminary data.</text>
</comment>
<sequence length="103" mass="11540">MSCTPTHSLLLITGEQTYAEASPFSHEENVRPLLDGNLYYIHFIMDAIHHYTDPHVHKPIEALDQASIPDSRHGGGGGEINNATIFSHFQMHRGYGEGLKRRS</sequence>
<dbReference type="AlphaFoldDB" id="A0AAE0SHQ7"/>
<reference evidence="1" key="1">
    <citation type="journal article" date="2021" name="Genome Biol. Evol.">
        <title>A High-Quality Reference Genome for a Parasitic Bivalve with Doubly Uniparental Inheritance (Bivalvia: Unionida).</title>
        <authorList>
            <person name="Smith C.H."/>
        </authorList>
    </citation>
    <scope>NUCLEOTIDE SEQUENCE</scope>
    <source>
        <strain evidence="1">CHS0354</strain>
    </source>
</reference>
<evidence type="ECO:0000313" key="2">
    <source>
        <dbReference type="Proteomes" id="UP001195483"/>
    </source>
</evidence>
<keyword evidence="2" id="KW-1185">Reference proteome</keyword>
<dbReference type="Proteomes" id="UP001195483">
    <property type="component" value="Unassembled WGS sequence"/>
</dbReference>
<reference evidence="1" key="3">
    <citation type="submission" date="2023-05" db="EMBL/GenBank/DDBJ databases">
        <authorList>
            <person name="Smith C.H."/>
        </authorList>
    </citation>
    <scope>NUCLEOTIDE SEQUENCE</scope>
    <source>
        <strain evidence="1">CHS0354</strain>
        <tissue evidence="1">Mantle</tissue>
    </source>
</reference>
<proteinExistence type="predicted"/>
<accession>A0AAE0SHQ7</accession>
<dbReference type="EMBL" id="JAEAOA010001195">
    <property type="protein sequence ID" value="KAK3592167.1"/>
    <property type="molecule type" value="Genomic_DNA"/>
</dbReference>
<organism evidence="1 2">
    <name type="scientific">Potamilus streckersoni</name>
    <dbReference type="NCBI Taxonomy" id="2493646"/>
    <lineage>
        <taxon>Eukaryota</taxon>
        <taxon>Metazoa</taxon>
        <taxon>Spiralia</taxon>
        <taxon>Lophotrochozoa</taxon>
        <taxon>Mollusca</taxon>
        <taxon>Bivalvia</taxon>
        <taxon>Autobranchia</taxon>
        <taxon>Heteroconchia</taxon>
        <taxon>Palaeoheterodonta</taxon>
        <taxon>Unionida</taxon>
        <taxon>Unionoidea</taxon>
        <taxon>Unionidae</taxon>
        <taxon>Ambleminae</taxon>
        <taxon>Lampsilini</taxon>
        <taxon>Potamilus</taxon>
    </lineage>
</organism>
<gene>
    <name evidence="1" type="ORF">CHS0354_019458</name>
</gene>
<evidence type="ECO:0000313" key="1">
    <source>
        <dbReference type="EMBL" id="KAK3592167.1"/>
    </source>
</evidence>
<reference evidence="1" key="2">
    <citation type="journal article" date="2021" name="Genome Biol. Evol.">
        <title>Developing a high-quality reference genome for a parasitic bivalve with doubly uniparental inheritance (Bivalvia: Unionida).</title>
        <authorList>
            <person name="Smith C.H."/>
        </authorList>
    </citation>
    <scope>NUCLEOTIDE SEQUENCE</scope>
    <source>
        <strain evidence="1">CHS0354</strain>
        <tissue evidence="1">Mantle</tissue>
    </source>
</reference>
<name>A0AAE0SHQ7_9BIVA</name>